<reference evidence="4" key="1">
    <citation type="journal article" date="2023" name="Commun. Biol.">
        <title>Genome analysis of Parmales, the sister group of diatoms, reveals the evolutionary specialization of diatoms from phago-mixotrophs to photoautotrophs.</title>
        <authorList>
            <person name="Ban H."/>
            <person name="Sato S."/>
            <person name="Yoshikawa S."/>
            <person name="Yamada K."/>
            <person name="Nakamura Y."/>
            <person name="Ichinomiya M."/>
            <person name="Sato N."/>
            <person name="Blanc-Mathieu R."/>
            <person name="Endo H."/>
            <person name="Kuwata A."/>
            <person name="Ogata H."/>
        </authorList>
    </citation>
    <scope>NUCLEOTIDE SEQUENCE [LARGE SCALE GENOMIC DNA]</scope>
    <source>
        <strain evidence="4">NIES 3701</strain>
    </source>
</reference>
<gene>
    <name evidence="3" type="ORF">TrST_g12790</name>
</gene>
<proteinExistence type="predicted"/>
<evidence type="ECO:0000313" key="4">
    <source>
        <dbReference type="Proteomes" id="UP001165085"/>
    </source>
</evidence>
<organism evidence="3 4">
    <name type="scientific">Triparma strigata</name>
    <dbReference type="NCBI Taxonomy" id="1606541"/>
    <lineage>
        <taxon>Eukaryota</taxon>
        <taxon>Sar</taxon>
        <taxon>Stramenopiles</taxon>
        <taxon>Ochrophyta</taxon>
        <taxon>Bolidophyceae</taxon>
        <taxon>Parmales</taxon>
        <taxon>Triparmaceae</taxon>
        <taxon>Triparma</taxon>
    </lineage>
</organism>
<dbReference type="PANTHER" id="PTHR43372">
    <property type="entry name" value="FATTY-ACID AMIDE HYDROLASE"/>
    <property type="match status" value="1"/>
</dbReference>
<dbReference type="Pfam" id="PF01425">
    <property type="entry name" value="Amidase"/>
    <property type="match status" value="1"/>
</dbReference>
<dbReference type="AlphaFoldDB" id="A0A9W7BDX2"/>
<dbReference type="PANTHER" id="PTHR43372:SF4">
    <property type="entry name" value="FATTY-ACID AMIDE HYDROLASE 2"/>
    <property type="match status" value="1"/>
</dbReference>
<dbReference type="OrthoDB" id="566138at2759"/>
<dbReference type="InterPro" id="IPR023631">
    <property type="entry name" value="Amidase_dom"/>
</dbReference>
<accession>A0A9W7BDX2</accession>
<dbReference type="GO" id="GO:0012505">
    <property type="term" value="C:endomembrane system"/>
    <property type="evidence" value="ECO:0007669"/>
    <property type="project" value="TreeGrafter"/>
</dbReference>
<name>A0A9W7BDX2_9STRA</name>
<comment type="caution">
    <text evidence="3">The sequence shown here is derived from an EMBL/GenBank/DDBJ whole genome shotgun (WGS) entry which is preliminary data.</text>
</comment>
<feature type="active site" description="Acyl-ester intermediate" evidence="1">
    <location>
        <position position="181"/>
    </location>
</feature>
<keyword evidence="4" id="KW-1185">Reference proteome</keyword>
<dbReference type="InterPro" id="IPR052739">
    <property type="entry name" value="FAAH2"/>
</dbReference>
<evidence type="ECO:0000256" key="1">
    <source>
        <dbReference type="PIRSR" id="PIRSR001221-1"/>
    </source>
</evidence>
<dbReference type="Gene3D" id="3.90.1300.10">
    <property type="entry name" value="Amidase signature (AS) domain"/>
    <property type="match status" value="1"/>
</dbReference>
<dbReference type="SUPFAM" id="SSF75304">
    <property type="entry name" value="Amidase signature (AS) enzymes"/>
    <property type="match status" value="1"/>
</dbReference>
<sequence length="488" mass="52160">MSSSSGNDNDAEDTIASLTKSISSDSSAVTSAQVVSAHLALIDASSNNSVVVKNPRALDDARQHDLLSQAQKQALPLGGVPVTIKLHIDVAGLISSDGVRQYTPASNSPVIDALVKAGAIILGKTNVPVTCADYQSYNSIFGTTKNPLDSDLSPGGSSGGSASAVAEKLTQCCIGTDIGGSVRVPASFCGVFSHKPSWGIISKQQSHPKAPKDMSTTGPIARNARDLATVFDVLASNDSPGREQFSGLRNAILPRSRISSLSGVSVAVWSDDESCPVSASVSSAIKKTVALLKSQGAKVKFTKPAFDSEHMLKVYRVAVAAAMASEASPESLSKFRLEADTNEEAKWMVASHREWLSNEQLRAEIKAAYAELFEEYDILLTPTFPCPAFPHDQSDADQPFWRQSERKLDVVREDGEKVALPYFRGCFWPSVANLPLLPATSFPVYLEDAKMPVGLQAVGRELGDRTTLDFVRLLENVGAESIARYKEI</sequence>
<feature type="domain" description="Amidase" evidence="2">
    <location>
        <begin position="40"/>
        <end position="468"/>
    </location>
</feature>
<dbReference type="EMBL" id="BRXY01000298">
    <property type="protein sequence ID" value="GMH84879.1"/>
    <property type="molecule type" value="Genomic_DNA"/>
</dbReference>
<dbReference type="PIRSF" id="PIRSF001221">
    <property type="entry name" value="Amidase_fungi"/>
    <property type="match status" value="1"/>
</dbReference>
<dbReference type="Proteomes" id="UP001165085">
    <property type="component" value="Unassembled WGS sequence"/>
</dbReference>
<feature type="active site" description="Charge relay system" evidence="1">
    <location>
        <position position="85"/>
    </location>
</feature>
<dbReference type="InterPro" id="IPR036928">
    <property type="entry name" value="AS_sf"/>
</dbReference>
<protein>
    <recommendedName>
        <fullName evidence="2">Amidase domain-containing protein</fullName>
    </recommendedName>
</protein>
<evidence type="ECO:0000259" key="2">
    <source>
        <dbReference type="Pfam" id="PF01425"/>
    </source>
</evidence>
<feature type="active site" description="Charge relay system" evidence="1">
    <location>
        <position position="157"/>
    </location>
</feature>
<evidence type="ECO:0000313" key="3">
    <source>
        <dbReference type="EMBL" id="GMH84879.1"/>
    </source>
</evidence>